<reference evidence="1 2" key="1">
    <citation type="submission" date="2016-12" db="EMBL/GenBank/DDBJ databases">
        <title>Candidatus Reconcilibacillus cellulovorans genome.</title>
        <authorList>
            <person name="Kolinko S."/>
            <person name="Wu Y.-W."/>
            <person name="Tachea F."/>
            <person name="Denzel E."/>
            <person name="Hiras J."/>
            <person name="Baecker N."/>
            <person name="Chan L.J."/>
            <person name="Eichorst S.A."/>
            <person name="Frey D."/>
            <person name="Adams P.D."/>
            <person name="Pray T."/>
            <person name="Tanjore D."/>
            <person name="Petzold C.J."/>
            <person name="Gladden J.M."/>
            <person name="Simmons B.A."/>
            <person name="Singer S.W."/>
        </authorList>
    </citation>
    <scope>NUCLEOTIDE SEQUENCE [LARGE SCALE GENOMIC DNA]</scope>
    <source>
        <strain evidence="1">JTherm</strain>
    </source>
</reference>
<gene>
    <name evidence="1" type="ORF">BLM47_11675</name>
</gene>
<proteinExistence type="predicted"/>
<protein>
    <submittedName>
        <fullName evidence="1">Uncharacterized protein</fullName>
    </submittedName>
</protein>
<dbReference type="EMBL" id="MOXJ01000034">
    <property type="protein sequence ID" value="PDO09564.1"/>
    <property type="molecule type" value="Genomic_DNA"/>
</dbReference>
<dbReference type="AlphaFoldDB" id="A0A2A6DXS6"/>
<name>A0A2A6DXS6_9BACL</name>
<evidence type="ECO:0000313" key="1">
    <source>
        <dbReference type="EMBL" id="PDO09564.1"/>
    </source>
</evidence>
<sequence length="98" mass="11354">MAHEFQKTFLKIENPFATRLSLLPVHRFFWKTLKDRTPSIAIVFDVNDTAVIFTNQLIKKARSPVVRPVNLCSPCTANQSANLDLIHPFFQYRIISHE</sequence>
<comment type="caution">
    <text evidence="1">The sequence shown here is derived from an EMBL/GenBank/DDBJ whole genome shotgun (WGS) entry which is preliminary data.</text>
</comment>
<evidence type="ECO:0000313" key="2">
    <source>
        <dbReference type="Proteomes" id="UP000243688"/>
    </source>
</evidence>
<accession>A0A2A6DXS6</accession>
<dbReference type="Proteomes" id="UP000243688">
    <property type="component" value="Unassembled WGS sequence"/>
</dbReference>
<organism evidence="1 2">
    <name type="scientific">Candidatus Reconcilbacillus cellulovorans</name>
    <dbReference type="NCBI Taxonomy" id="1906605"/>
    <lineage>
        <taxon>Bacteria</taxon>
        <taxon>Bacillati</taxon>
        <taxon>Bacillota</taxon>
        <taxon>Bacilli</taxon>
        <taxon>Bacillales</taxon>
        <taxon>Paenibacillaceae</taxon>
        <taxon>Candidatus Reconcilbacillus</taxon>
    </lineage>
</organism>